<feature type="compositionally biased region" description="Polar residues" evidence="1">
    <location>
        <begin position="99"/>
        <end position="108"/>
    </location>
</feature>
<accession>A0A9J6EWP8</accession>
<sequence>MVPAEKALTVTTNVPNMPGLDSVQRRFQENTRRYQLQPAKIVRARKEDCGIPKPPAFPRRVAEQYYGSLSDNGSITSDSLTHSSSCCDRTDQPRAFGTSKETTTSRVNMSAGHDRRTGLEVQPSRPIENTVRRALLPCGACEGSPEPLPICQDQKPGAADLMTRARSWQVSTAKPEGFDAFSDACKTLTVSSRPRFNTVFGGTSSRYQHQSGGFCSSASCFDLIDADLSSSETTETENVIGTFAGSSRASTTALDSSPDGEENVESSSRSLHRENASSVQTSPKAMGASDYRRSDSPWDAASLAASFMDELSLQLVDTGDLVEYASTREQRPGGTGERGPLHTLDVGDRQLPRTAAQLETHLEERLAAWDPSQENCYELSVTGELELLEQEWLDPRRPKTPEEKRDCTAGPLTRKPTGVGTLSTALRRCKTPMAGGNSPDTSIYDDLEWIIEEPGTLWPGWTSTVDYTTAKPLAGPEPTVDAEARPPAAIDDGRQVSCRERKSLATRSSARTSPHENIDRSSVTSFTSLGCFPGCENAFIEPDTCSTFIDAEAVRKSSELLHENYSILDEENEASLGVDESRVLGGDEGFDG</sequence>
<feature type="compositionally biased region" description="Polar residues" evidence="1">
    <location>
        <begin position="244"/>
        <end position="255"/>
    </location>
</feature>
<comment type="caution">
    <text evidence="2">The sequence shown here is derived from an EMBL/GenBank/DDBJ whole genome shotgun (WGS) entry which is preliminary data.</text>
</comment>
<gene>
    <name evidence="2" type="ORF">HPB51_002849</name>
</gene>
<organism evidence="2 3">
    <name type="scientific">Rhipicephalus microplus</name>
    <name type="common">Cattle tick</name>
    <name type="synonym">Boophilus microplus</name>
    <dbReference type="NCBI Taxonomy" id="6941"/>
    <lineage>
        <taxon>Eukaryota</taxon>
        <taxon>Metazoa</taxon>
        <taxon>Ecdysozoa</taxon>
        <taxon>Arthropoda</taxon>
        <taxon>Chelicerata</taxon>
        <taxon>Arachnida</taxon>
        <taxon>Acari</taxon>
        <taxon>Parasitiformes</taxon>
        <taxon>Ixodida</taxon>
        <taxon>Ixodoidea</taxon>
        <taxon>Ixodidae</taxon>
        <taxon>Rhipicephalinae</taxon>
        <taxon>Rhipicephalus</taxon>
        <taxon>Boophilus</taxon>
    </lineage>
</organism>
<proteinExistence type="predicted"/>
<evidence type="ECO:0000313" key="3">
    <source>
        <dbReference type="Proteomes" id="UP000821866"/>
    </source>
</evidence>
<evidence type="ECO:0000313" key="2">
    <source>
        <dbReference type="EMBL" id="KAH8038705.1"/>
    </source>
</evidence>
<feature type="region of interest" description="Disordered" evidence="1">
    <location>
        <begin position="83"/>
        <end position="119"/>
    </location>
</feature>
<feature type="compositionally biased region" description="Basic and acidic residues" evidence="1">
    <location>
        <begin position="397"/>
        <end position="407"/>
    </location>
</feature>
<reference evidence="2" key="1">
    <citation type="journal article" date="2020" name="Cell">
        <title>Large-Scale Comparative Analyses of Tick Genomes Elucidate Their Genetic Diversity and Vector Capacities.</title>
        <authorList>
            <consortium name="Tick Genome and Microbiome Consortium (TIGMIC)"/>
            <person name="Jia N."/>
            <person name="Wang J."/>
            <person name="Shi W."/>
            <person name="Du L."/>
            <person name="Sun Y."/>
            <person name="Zhan W."/>
            <person name="Jiang J.F."/>
            <person name="Wang Q."/>
            <person name="Zhang B."/>
            <person name="Ji P."/>
            <person name="Bell-Sakyi L."/>
            <person name="Cui X.M."/>
            <person name="Yuan T.T."/>
            <person name="Jiang B.G."/>
            <person name="Yang W.F."/>
            <person name="Lam T.T."/>
            <person name="Chang Q.C."/>
            <person name="Ding S.J."/>
            <person name="Wang X.J."/>
            <person name="Zhu J.G."/>
            <person name="Ruan X.D."/>
            <person name="Zhao L."/>
            <person name="Wei J.T."/>
            <person name="Ye R.Z."/>
            <person name="Que T.C."/>
            <person name="Du C.H."/>
            <person name="Zhou Y.H."/>
            <person name="Cheng J.X."/>
            <person name="Dai P.F."/>
            <person name="Guo W.B."/>
            <person name="Han X.H."/>
            <person name="Huang E.J."/>
            <person name="Li L.F."/>
            <person name="Wei W."/>
            <person name="Gao Y.C."/>
            <person name="Liu J.Z."/>
            <person name="Shao H.Z."/>
            <person name="Wang X."/>
            <person name="Wang C.C."/>
            <person name="Yang T.C."/>
            <person name="Huo Q.B."/>
            <person name="Li W."/>
            <person name="Chen H.Y."/>
            <person name="Chen S.E."/>
            <person name="Zhou L.G."/>
            <person name="Ni X.B."/>
            <person name="Tian J.H."/>
            <person name="Sheng Y."/>
            <person name="Liu T."/>
            <person name="Pan Y.S."/>
            <person name="Xia L.Y."/>
            <person name="Li J."/>
            <person name="Zhao F."/>
            <person name="Cao W.C."/>
        </authorList>
    </citation>
    <scope>NUCLEOTIDE SEQUENCE</scope>
    <source>
        <strain evidence="2">Rmic-2018</strain>
    </source>
</reference>
<dbReference type="AlphaFoldDB" id="A0A9J6EWP8"/>
<name>A0A9J6EWP8_RHIMP</name>
<dbReference type="Proteomes" id="UP000821866">
    <property type="component" value="Chromosome 1"/>
</dbReference>
<evidence type="ECO:0000256" key="1">
    <source>
        <dbReference type="SAM" id="MobiDB-lite"/>
    </source>
</evidence>
<feature type="region of interest" description="Disordered" evidence="1">
    <location>
        <begin position="472"/>
        <end position="494"/>
    </location>
</feature>
<keyword evidence="3" id="KW-1185">Reference proteome</keyword>
<feature type="region of interest" description="Disordered" evidence="1">
    <location>
        <begin position="397"/>
        <end position="419"/>
    </location>
</feature>
<feature type="region of interest" description="Disordered" evidence="1">
    <location>
        <begin position="500"/>
        <end position="519"/>
    </location>
</feature>
<feature type="region of interest" description="Disordered" evidence="1">
    <location>
        <begin position="244"/>
        <end position="295"/>
    </location>
</feature>
<reference evidence="2" key="2">
    <citation type="submission" date="2021-09" db="EMBL/GenBank/DDBJ databases">
        <authorList>
            <person name="Jia N."/>
            <person name="Wang J."/>
            <person name="Shi W."/>
            <person name="Du L."/>
            <person name="Sun Y."/>
            <person name="Zhan W."/>
            <person name="Jiang J."/>
            <person name="Wang Q."/>
            <person name="Zhang B."/>
            <person name="Ji P."/>
            <person name="Sakyi L.B."/>
            <person name="Cui X."/>
            <person name="Yuan T."/>
            <person name="Jiang B."/>
            <person name="Yang W."/>
            <person name="Lam T.T.-Y."/>
            <person name="Chang Q."/>
            <person name="Ding S."/>
            <person name="Wang X."/>
            <person name="Zhu J."/>
            <person name="Ruan X."/>
            <person name="Zhao L."/>
            <person name="Wei J."/>
            <person name="Que T."/>
            <person name="Du C."/>
            <person name="Cheng J."/>
            <person name="Dai P."/>
            <person name="Han X."/>
            <person name="Huang E."/>
            <person name="Gao Y."/>
            <person name="Liu J."/>
            <person name="Shao H."/>
            <person name="Ye R."/>
            <person name="Li L."/>
            <person name="Wei W."/>
            <person name="Wang X."/>
            <person name="Wang C."/>
            <person name="Huo Q."/>
            <person name="Li W."/>
            <person name="Guo W."/>
            <person name="Chen H."/>
            <person name="Chen S."/>
            <person name="Zhou L."/>
            <person name="Zhou L."/>
            <person name="Ni X."/>
            <person name="Tian J."/>
            <person name="Zhou Y."/>
            <person name="Sheng Y."/>
            <person name="Liu T."/>
            <person name="Pan Y."/>
            <person name="Xia L."/>
            <person name="Li J."/>
            <person name="Zhao F."/>
            <person name="Cao W."/>
        </authorList>
    </citation>
    <scope>NUCLEOTIDE SEQUENCE</scope>
    <source>
        <strain evidence="2">Rmic-2018</strain>
        <tissue evidence="2">Larvae</tissue>
    </source>
</reference>
<protein>
    <submittedName>
        <fullName evidence="2">Uncharacterized protein</fullName>
    </submittedName>
</protein>
<dbReference type="EMBL" id="JABSTU010000001">
    <property type="protein sequence ID" value="KAH8038705.1"/>
    <property type="molecule type" value="Genomic_DNA"/>
</dbReference>